<dbReference type="EMBL" id="ATDN01000004">
    <property type="protein sequence ID" value="RWA22569.1"/>
    <property type="molecule type" value="Genomic_DNA"/>
</dbReference>
<evidence type="ECO:0000313" key="1">
    <source>
        <dbReference type="EMBL" id="RWA22569.1"/>
    </source>
</evidence>
<dbReference type="AlphaFoldDB" id="A0A439DYC6"/>
<keyword evidence="2" id="KW-1185">Reference proteome</keyword>
<sequence length="74" mass="8170">MASAYTRGEGFAGGEPSDDIAAVIFTAALRFLANKSQLEMSKAKGPFAVDYRSAFDGWSLAEQYVLNRYRKRAE</sequence>
<comment type="caution">
    <text evidence="1">The sequence shown here is derived from an EMBL/GenBank/DDBJ whole genome shotgun (WGS) entry which is preliminary data.</text>
</comment>
<proteinExistence type="predicted"/>
<protein>
    <submittedName>
        <fullName evidence="1">Uncharacterized protein</fullName>
    </submittedName>
</protein>
<evidence type="ECO:0000313" key="2">
    <source>
        <dbReference type="Proteomes" id="UP000287177"/>
    </source>
</evidence>
<organism evidence="1 2">
    <name type="scientific">Mycolicibacterium elephantis DSM 44368</name>
    <dbReference type="NCBI Taxonomy" id="1335622"/>
    <lineage>
        <taxon>Bacteria</taxon>
        <taxon>Bacillati</taxon>
        <taxon>Actinomycetota</taxon>
        <taxon>Actinomycetes</taxon>
        <taxon>Mycobacteriales</taxon>
        <taxon>Mycobacteriaceae</taxon>
        <taxon>Mycolicibacterium</taxon>
    </lineage>
</organism>
<reference evidence="1 2" key="1">
    <citation type="submission" date="2013-06" db="EMBL/GenBank/DDBJ databases">
        <title>The draft sequence of the Mycobacterium elephantis genome.</title>
        <authorList>
            <person name="Pettersson F.B."/>
            <person name="Das S."/>
            <person name="Dasgupta S."/>
            <person name="Bhattacharya A."/>
            <person name="Kirsebom L.A."/>
        </authorList>
    </citation>
    <scope>NUCLEOTIDE SEQUENCE [LARGE SCALE GENOMIC DNA]</scope>
    <source>
        <strain evidence="1 2">DSM 44368</strain>
    </source>
</reference>
<name>A0A439DYC6_9MYCO</name>
<accession>A0A439DYC6</accession>
<gene>
    <name evidence="1" type="ORF">MELE44368_12400</name>
</gene>
<dbReference type="Proteomes" id="UP000287177">
    <property type="component" value="Unassembled WGS sequence"/>
</dbReference>